<dbReference type="EMBL" id="VDCV01000001">
    <property type="protein sequence ID" value="KAB5574212.1"/>
    <property type="molecule type" value="Genomic_DNA"/>
</dbReference>
<name>A0A5N5P3L9_9ROSI</name>
<evidence type="ECO:0000313" key="3">
    <source>
        <dbReference type="Proteomes" id="UP000326939"/>
    </source>
</evidence>
<feature type="signal peptide" evidence="1">
    <location>
        <begin position="1"/>
        <end position="22"/>
    </location>
</feature>
<feature type="chain" id="PRO_5024307850" evidence="1">
    <location>
        <begin position="23"/>
        <end position="91"/>
    </location>
</feature>
<keyword evidence="1" id="KW-0732">Signal</keyword>
<protein>
    <submittedName>
        <fullName evidence="2">Uncharacterized protein</fullName>
    </submittedName>
</protein>
<proteinExistence type="predicted"/>
<accession>A0A5N5P3L9</accession>
<sequence>MIYFFCRLLSLQILMISKISFSLFKRLPESSYQRYFVWIMLVYIDIADETQAKPFLTLLGIEDSKNTVAFDDALQQLVSWRSSILFWRKIP</sequence>
<evidence type="ECO:0000256" key="1">
    <source>
        <dbReference type="SAM" id="SignalP"/>
    </source>
</evidence>
<reference evidence="3" key="1">
    <citation type="journal article" date="2019" name="Gigascience">
        <title>De novo genome assembly of the endangered Acer yangbiense, a plant species with extremely small populations endemic to Yunnan Province, China.</title>
        <authorList>
            <person name="Yang J."/>
            <person name="Wariss H.M."/>
            <person name="Tao L."/>
            <person name="Zhang R."/>
            <person name="Yun Q."/>
            <person name="Hollingsworth P."/>
            <person name="Dao Z."/>
            <person name="Luo G."/>
            <person name="Guo H."/>
            <person name="Ma Y."/>
            <person name="Sun W."/>
        </authorList>
    </citation>
    <scope>NUCLEOTIDE SEQUENCE [LARGE SCALE GENOMIC DNA]</scope>
    <source>
        <strain evidence="3">cv. br00</strain>
    </source>
</reference>
<organism evidence="2 3">
    <name type="scientific">Salix brachista</name>
    <dbReference type="NCBI Taxonomy" id="2182728"/>
    <lineage>
        <taxon>Eukaryota</taxon>
        <taxon>Viridiplantae</taxon>
        <taxon>Streptophyta</taxon>
        <taxon>Embryophyta</taxon>
        <taxon>Tracheophyta</taxon>
        <taxon>Spermatophyta</taxon>
        <taxon>Magnoliopsida</taxon>
        <taxon>eudicotyledons</taxon>
        <taxon>Gunneridae</taxon>
        <taxon>Pentapetalae</taxon>
        <taxon>rosids</taxon>
        <taxon>fabids</taxon>
        <taxon>Malpighiales</taxon>
        <taxon>Salicaceae</taxon>
        <taxon>Saliceae</taxon>
        <taxon>Salix</taxon>
    </lineage>
</organism>
<evidence type="ECO:0000313" key="2">
    <source>
        <dbReference type="EMBL" id="KAB5574212.1"/>
    </source>
</evidence>
<dbReference type="Proteomes" id="UP000326939">
    <property type="component" value="Chromosome 1"/>
</dbReference>
<comment type="caution">
    <text evidence="2">The sequence shown here is derived from an EMBL/GenBank/DDBJ whole genome shotgun (WGS) entry which is preliminary data.</text>
</comment>
<gene>
    <name evidence="2" type="ORF">DKX38_001406</name>
</gene>
<dbReference type="AlphaFoldDB" id="A0A5N5P3L9"/>
<keyword evidence="3" id="KW-1185">Reference proteome</keyword>